<dbReference type="STRING" id="1499967.U27_05790"/>
<dbReference type="AlphaFoldDB" id="A0A081C2L0"/>
<dbReference type="InterPro" id="IPR052892">
    <property type="entry name" value="NA-targeting_endonuclease"/>
</dbReference>
<dbReference type="CDD" id="cd00085">
    <property type="entry name" value="HNHc"/>
    <property type="match status" value="1"/>
</dbReference>
<sequence>MSVYISAELRRVVHKRAEGRCEYCLMPEFATFAAHEIDHIIAQKHGGQTTLENLALACILCNKLRLRALCRWQNVRNLIRLRQAA</sequence>
<feature type="domain" description="HNH nuclease" evidence="1">
    <location>
        <begin position="8"/>
        <end position="63"/>
    </location>
</feature>
<dbReference type="EMBL" id="DF820468">
    <property type="protein sequence ID" value="GAK58815.1"/>
    <property type="molecule type" value="Genomic_DNA"/>
</dbReference>
<gene>
    <name evidence="2" type="ORF">U27_05790</name>
</gene>
<accession>A0A081C2L0</accession>
<dbReference type="Proteomes" id="UP000030661">
    <property type="component" value="Unassembled WGS sequence"/>
</dbReference>
<dbReference type="GO" id="GO:0003676">
    <property type="term" value="F:nucleic acid binding"/>
    <property type="evidence" value="ECO:0007669"/>
    <property type="project" value="InterPro"/>
</dbReference>
<dbReference type="PANTHER" id="PTHR33877:SF1">
    <property type="entry name" value="TYPE IV METHYL-DIRECTED RESTRICTION ENZYME ECOKMCRA"/>
    <property type="match status" value="1"/>
</dbReference>
<protein>
    <submittedName>
        <fullName evidence="2">HNH endonuclease</fullName>
    </submittedName>
</protein>
<dbReference type="InterPro" id="IPR002711">
    <property type="entry name" value="HNH"/>
</dbReference>
<reference evidence="2" key="1">
    <citation type="journal article" date="2015" name="PeerJ">
        <title>First genomic representation of candidate bacterial phylum KSB3 points to enhanced environmental sensing as a trigger of wastewater bulking.</title>
        <authorList>
            <person name="Sekiguchi Y."/>
            <person name="Ohashi A."/>
            <person name="Parks D.H."/>
            <person name="Yamauchi T."/>
            <person name="Tyson G.W."/>
            <person name="Hugenholtz P."/>
        </authorList>
    </citation>
    <scope>NUCLEOTIDE SEQUENCE [LARGE SCALE GENOMIC DNA]</scope>
</reference>
<dbReference type="HOGENOM" id="CLU_2505981_0_0_0"/>
<keyword evidence="2" id="KW-0378">Hydrolase</keyword>
<dbReference type="GO" id="GO:0004519">
    <property type="term" value="F:endonuclease activity"/>
    <property type="evidence" value="ECO:0007669"/>
    <property type="project" value="UniProtKB-KW"/>
</dbReference>
<dbReference type="eggNOG" id="COG1403">
    <property type="taxonomic scope" value="Bacteria"/>
</dbReference>
<name>A0A081C2L0_VECG1</name>
<evidence type="ECO:0000313" key="2">
    <source>
        <dbReference type="EMBL" id="GAK58815.1"/>
    </source>
</evidence>
<proteinExistence type="predicted"/>
<dbReference type="SMART" id="SM00507">
    <property type="entry name" value="HNHc"/>
    <property type="match status" value="1"/>
</dbReference>
<dbReference type="Gene3D" id="1.10.30.50">
    <property type="match status" value="1"/>
</dbReference>
<dbReference type="PANTHER" id="PTHR33877">
    <property type="entry name" value="SLL1193 PROTEIN"/>
    <property type="match status" value="1"/>
</dbReference>
<keyword evidence="3" id="KW-1185">Reference proteome</keyword>
<evidence type="ECO:0000259" key="1">
    <source>
        <dbReference type="SMART" id="SM00507"/>
    </source>
</evidence>
<evidence type="ECO:0000313" key="3">
    <source>
        <dbReference type="Proteomes" id="UP000030661"/>
    </source>
</evidence>
<organism evidence="2">
    <name type="scientific">Vecturithrix granuli</name>
    <dbReference type="NCBI Taxonomy" id="1499967"/>
    <lineage>
        <taxon>Bacteria</taxon>
        <taxon>Candidatus Moduliflexota</taxon>
        <taxon>Candidatus Vecturitrichia</taxon>
        <taxon>Candidatus Vecturitrichales</taxon>
        <taxon>Candidatus Vecturitrichaceae</taxon>
        <taxon>Candidatus Vecturithrix</taxon>
    </lineage>
</organism>
<keyword evidence="2" id="KW-0255">Endonuclease</keyword>
<keyword evidence="2" id="KW-0540">Nuclease</keyword>
<dbReference type="InterPro" id="IPR003615">
    <property type="entry name" value="HNH_nuc"/>
</dbReference>
<dbReference type="Pfam" id="PF01844">
    <property type="entry name" value="HNH"/>
    <property type="match status" value="1"/>
</dbReference>
<dbReference type="GO" id="GO:0008270">
    <property type="term" value="F:zinc ion binding"/>
    <property type="evidence" value="ECO:0007669"/>
    <property type="project" value="InterPro"/>
</dbReference>